<proteinExistence type="predicted"/>
<protein>
    <submittedName>
        <fullName evidence="1">Uncharacterized protein</fullName>
    </submittedName>
</protein>
<accession>E4XSK9</accession>
<dbReference type="EMBL" id="FN653137">
    <property type="protein sequence ID" value="CBY12721.1"/>
    <property type="molecule type" value="Genomic_DNA"/>
</dbReference>
<organism evidence="1">
    <name type="scientific">Oikopleura dioica</name>
    <name type="common">Tunicate</name>
    <dbReference type="NCBI Taxonomy" id="34765"/>
    <lineage>
        <taxon>Eukaryota</taxon>
        <taxon>Metazoa</taxon>
        <taxon>Chordata</taxon>
        <taxon>Tunicata</taxon>
        <taxon>Appendicularia</taxon>
        <taxon>Copelata</taxon>
        <taxon>Oikopleuridae</taxon>
        <taxon>Oikopleura</taxon>
    </lineage>
</organism>
<dbReference type="AlphaFoldDB" id="E4XSK9"/>
<evidence type="ECO:0000313" key="1">
    <source>
        <dbReference type="EMBL" id="CBY12721.1"/>
    </source>
</evidence>
<name>E4XSK9_OIKDI</name>
<sequence length="94" mass="10964">MIGSCHCHLKKIKNFLSKDNLPLQIYQEIIQRCHRQHRDKANHPARQLVPNRLQGRYQLQAAYRDPRSRVPSACCPASPSLPQSDHKFDLMYAK</sequence>
<evidence type="ECO:0000313" key="2">
    <source>
        <dbReference type="Proteomes" id="UP000001307"/>
    </source>
</evidence>
<dbReference type="Proteomes" id="UP000001307">
    <property type="component" value="Unassembled WGS sequence"/>
</dbReference>
<keyword evidence="2" id="KW-1185">Reference proteome</keyword>
<gene>
    <name evidence="1" type="ORF">GSOID_T00002780001</name>
</gene>
<dbReference type="InParanoid" id="E4XSK9"/>
<reference evidence="1" key="1">
    <citation type="journal article" date="2010" name="Science">
        <title>Plasticity of animal genome architecture unmasked by rapid evolution of a pelagic tunicate.</title>
        <authorList>
            <person name="Denoeud F."/>
            <person name="Henriet S."/>
            <person name="Mungpakdee S."/>
            <person name="Aury J.M."/>
            <person name="Da Silva C."/>
            <person name="Brinkmann H."/>
            <person name="Mikhaleva J."/>
            <person name="Olsen L.C."/>
            <person name="Jubin C."/>
            <person name="Canestro C."/>
            <person name="Bouquet J.M."/>
            <person name="Danks G."/>
            <person name="Poulain J."/>
            <person name="Campsteijn C."/>
            <person name="Adamski M."/>
            <person name="Cross I."/>
            <person name="Yadetie F."/>
            <person name="Muffato M."/>
            <person name="Louis A."/>
            <person name="Butcher S."/>
            <person name="Tsagkogeorga G."/>
            <person name="Konrad A."/>
            <person name="Singh S."/>
            <person name="Jensen M.F."/>
            <person name="Cong E.H."/>
            <person name="Eikeseth-Otteraa H."/>
            <person name="Noel B."/>
            <person name="Anthouard V."/>
            <person name="Porcel B.M."/>
            <person name="Kachouri-Lafond R."/>
            <person name="Nishino A."/>
            <person name="Ugolini M."/>
            <person name="Chourrout P."/>
            <person name="Nishida H."/>
            <person name="Aasland R."/>
            <person name="Huzurbazar S."/>
            <person name="Westhof E."/>
            <person name="Delsuc F."/>
            <person name="Lehrach H."/>
            <person name="Reinhardt R."/>
            <person name="Weissenbach J."/>
            <person name="Roy S.W."/>
            <person name="Artiguenave F."/>
            <person name="Postlethwait J.H."/>
            <person name="Manak J.R."/>
            <person name="Thompson E.M."/>
            <person name="Jaillon O."/>
            <person name="Du Pasquier L."/>
            <person name="Boudinot P."/>
            <person name="Liberles D.A."/>
            <person name="Volff J.N."/>
            <person name="Philippe H."/>
            <person name="Lenhard B."/>
            <person name="Roest Crollius H."/>
            <person name="Wincker P."/>
            <person name="Chourrout D."/>
        </authorList>
    </citation>
    <scope>NUCLEOTIDE SEQUENCE [LARGE SCALE GENOMIC DNA]</scope>
</reference>